<protein>
    <submittedName>
        <fullName evidence="1">Uncharacterized protein</fullName>
    </submittedName>
</protein>
<dbReference type="EMBL" id="REGN01008611">
    <property type="protein sequence ID" value="RNA03146.1"/>
    <property type="molecule type" value="Genomic_DNA"/>
</dbReference>
<comment type="caution">
    <text evidence="1">The sequence shown here is derived from an EMBL/GenBank/DDBJ whole genome shotgun (WGS) entry which is preliminary data.</text>
</comment>
<organism evidence="1 2">
    <name type="scientific">Brachionus plicatilis</name>
    <name type="common">Marine rotifer</name>
    <name type="synonym">Brachionus muelleri</name>
    <dbReference type="NCBI Taxonomy" id="10195"/>
    <lineage>
        <taxon>Eukaryota</taxon>
        <taxon>Metazoa</taxon>
        <taxon>Spiralia</taxon>
        <taxon>Gnathifera</taxon>
        <taxon>Rotifera</taxon>
        <taxon>Eurotatoria</taxon>
        <taxon>Monogononta</taxon>
        <taxon>Pseudotrocha</taxon>
        <taxon>Ploima</taxon>
        <taxon>Brachionidae</taxon>
        <taxon>Brachionus</taxon>
    </lineage>
</organism>
<gene>
    <name evidence="1" type="ORF">BpHYR1_046886</name>
</gene>
<accession>A0A3M7PVG6</accession>
<evidence type="ECO:0000313" key="2">
    <source>
        <dbReference type="Proteomes" id="UP000276133"/>
    </source>
</evidence>
<dbReference type="AlphaFoldDB" id="A0A3M7PVG6"/>
<proteinExistence type="predicted"/>
<name>A0A3M7PVG6_BRAPC</name>
<keyword evidence="2" id="KW-1185">Reference proteome</keyword>
<reference evidence="1 2" key="1">
    <citation type="journal article" date="2018" name="Sci. Rep.">
        <title>Genomic signatures of local adaptation to the degree of environmental predictability in rotifers.</title>
        <authorList>
            <person name="Franch-Gras L."/>
            <person name="Hahn C."/>
            <person name="Garcia-Roger E.M."/>
            <person name="Carmona M.J."/>
            <person name="Serra M."/>
            <person name="Gomez A."/>
        </authorList>
    </citation>
    <scope>NUCLEOTIDE SEQUENCE [LARGE SCALE GENOMIC DNA]</scope>
    <source>
        <strain evidence="1">HYR1</strain>
    </source>
</reference>
<dbReference type="Proteomes" id="UP000276133">
    <property type="component" value="Unassembled WGS sequence"/>
</dbReference>
<evidence type="ECO:0000313" key="1">
    <source>
        <dbReference type="EMBL" id="RNA03146.1"/>
    </source>
</evidence>
<sequence length="90" mass="10171">MAKPFETLFDSHIQSASSSPGFSAALRRLVPNGLSCRLKDIFPVSSIFFRGGALSDKKETVLVIFNCNKQKESEILYKKLFSQIRFKIKI</sequence>